<evidence type="ECO:0008006" key="5">
    <source>
        <dbReference type="Google" id="ProtNLM"/>
    </source>
</evidence>
<gene>
    <name evidence="3" type="ORF">L873DRAFT_1836847</name>
</gene>
<accession>A0A3N4JQP7</accession>
<dbReference type="EMBL" id="ML120417">
    <property type="protein sequence ID" value="RPA96134.1"/>
    <property type="molecule type" value="Genomic_DNA"/>
</dbReference>
<evidence type="ECO:0000256" key="1">
    <source>
        <dbReference type="SAM" id="MobiDB-lite"/>
    </source>
</evidence>
<reference evidence="3 4" key="1">
    <citation type="journal article" date="2018" name="Nat. Ecol. Evol.">
        <title>Pezizomycetes genomes reveal the molecular basis of ectomycorrhizal truffle lifestyle.</title>
        <authorList>
            <person name="Murat C."/>
            <person name="Payen T."/>
            <person name="Noel B."/>
            <person name="Kuo A."/>
            <person name="Morin E."/>
            <person name="Chen J."/>
            <person name="Kohler A."/>
            <person name="Krizsan K."/>
            <person name="Balestrini R."/>
            <person name="Da Silva C."/>
            <person name="Montanini B."/>
            <person name="Hainaut M."/>
            <person name="Levati E."/>
            <person name="Barry K.W."/>
            <person name="Belfiori B."/>
            <person name="Cichocki N."/>
            <person name="Clum A."/>
            <person name="Dockter R.B."/>
            <person name="Fauchery L."/>
            <person name="Guy J."/>
            <person name="Iotti M."/>
            <person name="Le Tacon F."/>
            <person name="Lindquist E.A."/>
            <person name="Lipzen A."/>
            <person name="Malagnac F."/>
            <person name="Mello A."/>
            <person name="Molinier V."/>
            <person name="Miyauchi S."/>
            <person name="Poulain J."/>
            <person name="Riccioni C."/>
            <person name="Rubini A."/>
            <person name="Sitrit Y."/>
            <person name="Splivallo R."/>
            <person name="Traeger S."/>
            <person name="Wang M."/>
            <person name="Zifcakova L."/>
            <person name="Wipf D."/>
            <person name="Zambonelli A."/>
            <person name="Paolocci F."/>
            <person name="Nowrousian M."/>
            <person name="Ottonello S."/>
            <person name="Baldrian P."/>
            <person name="Spatafora J.W."/>
            <person name="Henrissat B."/>
            <person name="Nagy L.G."/>
            <person name="Aury J.M."/>
            <person name="Wincker P."/>
            <person name="Grigoriev I.V."/>
            <person name="Bonfante P."/>
            <person name="Martin F.M."/>
        </authorList>
    </citation>
    <scope>NUCLEOTIDE SEQUENCE [LARGE SCALE GENOMIC DNA]</scope>
    <source>
        <strain evidence="3 4">120613-1</strain>
    </source>
</reference>
<evidence type="ECO:0000313" key="3">
    <source>
        <dbReference type="EMBL" id="RPA96134.1"/>
    </source>
</evidence>
<feature type="signal peptide" evidence="2">
    <location>
        <begin position="1"/>
        <end position="18"/>
    </location>
</feature>
<dbReference type="Proteomes" id="UP000276215">
    <property type="component" value="Unassembled WGS sequence"/>
</dbReference>
<sequence length="182" mass="17347">MKFSAVILTVGFAALAAAQSASTSASVATPTQTSSYPTQVASCLGKCQESDVTCRAQCLGSAAPNDSSANATNECVKKCPQGNGTQVDTDKYASCVNSCINTIFLSTSSAATATGNSGSGSGSGSGGGSSHSGSANPTSSGSKATGTSSGAGSSTTPNAGTSVKVGGSFLALFGMAAGILAL</sequence>
<evidence type="ECO:0000256" key="2">
    <source>
        <dbReference type="SAM" id="SignalP"/>
    </source>
</evidence>
<dbReference type="AlphaFoldDB" id="A0A3N4JQP7"/>
<feature type="region of interest" description="Disordered" evidence="1">
    <location>
        <begin position="115"/>
        <end position="158"/>
    </location>
</feature>
<feature type="compositionally biased region" description="Low complexity" evidence="1">
    <location>
        <begin position="131"/>
        <end position="158"/>
    </location>
</feature>
<feature type="chain" id="PRO_5018005085" description="Extracellular membrane protein CFEM domain-containing protein" evidence="2">
    <location>
        <begin position="19"/>
        <end position="182"/>
    </location>
</feature>
<keyword evidence="4" id="KW-1185">Reference proteome</keyword>
<proteinExistence type="predicted"/>
<dbReference type="STRING" id="1336337.A0A3N4JQP7"/>
<name>A0A3N4JQP7_9PEZI</name>
<dbReference type="OrthoDB" id="5597238at2759"/>
<keyword evidence="2" id="KW-0732">Signal</keyword>
<protein>
    <recommendedName>
        <fullName evidence="5">Extracellular membrane protein CFEM domain-containing protein</fullName>
    </recommendedName>
</protein>
<evidence type="ECO:0000313" key="4">
    <source>
        <dbReference type="Proteomes" id="UP000276215"/>
    </source>
</evidence>
<organism evidence="3 4">
    <name type="scientific">Choiromyces venosus 120613-1</name>
    <dbReference type="NCBI Taxonomy" id="1336337"/>
    <lineage>
        <taxon>Eukaryota</taxon>
        <taxon>Fungi</taxon>
        <taxon>Dikarya</taxon>
        <taxon>Ascomycota</taxon>
        <taxon>Pezizomycotina</taxon>
        <taxon>Pezizomycetes</taxon>
        <taxon>Pezizales</taxon>
        <taxon>Tuberaceae</taxon>
        <taxon>Choiromyces</taxon>
    </lineage>
</organism>
<feature type="compositionally biased region" description="Gly residues" evidence="1">
    <location>
        <begin position="117"/>
        <end position="130"/>
    </location>
</feature>